<proteinExistence type="predicted"/>
<feature type="transmembrane region" description="Helical" evidence="1">
    <location>
        <begin position="179"/>
        <end position="199"/>
    </location>
</feature>
<dbReference type="AlphaFoldDB" id="A0A1H4AMG7"/>
<dbReference type="OrthoDB" id="1452981at2"/>
<dbReference type="STRING" id="425514.SAMN05443550_10331"/>
<sequence>MGLKILRFIFFGNYFVGLLAVGLTVESTLQLKMPFNSLSYYMLVFLAPIIYYTYAYMGATSIENAQNPRTAWYGKHQTFIRGSQILLGSVFAAVFLYMLNRDYMAILHLPVLYWITVGVVIGMAVLYYGLVPVFFFNLNLRNTGWLKPFIIGFIWAATANLLPLILLRIESGVDFAESPFWFFLFIKNWMFCTVNAIMFDMKDYAIDSNSQLKTFAVRIGLKKTIFYVLIPLLLLGMLSLLIFASIEHFTTIRVLFNLIPFVLTLVVAYSMNKRKKIFYYLIVIDGLILVKAICGILAMQFI</sequence>
<keyword evidence="1" id="KW-1133">Transmembrane helix</keyword>
<feature type="transmembrane region" description="Helical" evidence="1">
    <location>
        <begin position="252"/>
        <end position="270"/>
    </location>
</feature>
<dbReference type="Proteomes" id="UP000198850">
    <property type="component" value="Unassembled WGS sequence"/>
</dbReference>
<evidence type="ECO:0000256" key="1">
    <source>
        <dbReference type="SAM" id="Phobius"/>
    </source>
</evidence>
<keyword evidence="1" id="KW-0472">Membrane</keyword>
<gene>
    <name evidence="2" type="ORF">SAMN05443550_10331</name>
</gene>
<feature type="transmembrane region" description="Helical" evidence="1">
    <location>
        <begin position="277"/>
        <end position="299"/>
    </location>
</feature>
<reference evidence="2 3" key="1">
    <citation type="submission" date="2016-10" db="EMBL/GenBank/DDBJ databases">
        <authorList>
            <person name="de Groot N.N."/>
        </authorList>
    </citation>
    <scope>NUCLEOTIDE SEQUENCE [LARGE SCALE GENOMIC DNA]</scope>
    <source>
        <strain evidence="2 3">DSM 19033</strain>
    </source>
</reference>
<feature type="transmembrane region" description="Helical" evidence="1">
    <location>
        <begin position="37"/>
        <end position="57"/>
    </location>
</feature>
<feature type="transmembrane region" description="Helical" evidence="1">
    <location>
        <begin position="78"/>
        <end position="99"/>
    </location>
</feature>
<feature type="transmembrane region" description="Helical" evidence="1">
    <location>
        <begin position="225"/>
        <end position="246"/>
    </location>
</feature>
<feature type="transmembrane region" description="Helical" evidence="1">
    <location>
        <begin position="111"/>
        <end position="136"/>
    </location>
</feature>
<feature type="transmembrane region" description="Helical" evidence="1">
    <location>
        <begin position="5"/>
        <end position="25"/>
    </location>
</feature>
<protein>
    <recommendedName>
        <fullName evidence="4">UbiA prenyltransferase family protein</fullName>
    </recommendedName>
</protein>
<accession>A0A1H4AMG7</accession>
<evidence type="ECO:0000313" key="3">
    <source>
        <dbReference type="Proteomes" id="UP000198850"/>
    </source>
</evidence>
<keyword evidence="1" id="KW-0812">Transmembrane</keyword>
<organism evidence="2 3">
    <name type="scientific">Pedobacter hartonius</name>
    <dbReference type="NCBI Taxonomy" id="425514"/>
    <lineage>
        <taxon>Bacteria</taxon>
        <taxon>Pseudomonadati</taxon>
        <taxon>Bacteroidota</taxon>
        <taxon>Sphingobacteriia</taxon>
        <taxon>Sphingobacteriales</taxon>
        <taxon>Sphingobacteriaceae</taxon>
        <taxon>Pedobacter</taxon>
    </lineage>
</organism>
<dbReference type="EMBL" id="FNRA01000003">
    <property type="protein sequence ID" value="SEA37011.1"/>
    <property type="molecule type" value="Genomic_DNA"/>
</dbReference>
<evidence type="ECO:0000313" key="2">
    <source>
        <dbReference type="EMBL" id="SEA37011.1"/>
    </source>
</evidence>
<keyword evidence="3" id="KW-1185">Reference proteome</keyword>
<evidence type="ECO:0008006" key="4">
    <source>
        <dbReference type="Google" id="ProtNLM"/>
    </source>
</evidence>
<name>A0A1H4AMG7_9SPHI</name>
<feature type="transmembrane region" description="Helical" evidence="1">
    <location>
        <begin position="148"/>
        <end position="167"/>
    </location>
</feature>